<sequence length="331" mass="36637">MIALIDHTAKPDPELAKRWKEDAVPRVILSRTLDLGAEKSFRDRMKREARRLGGLAETETDPLQRRVLIRAAVEALSGGAQGNLRMAQQLSTLVAELRPKAIVVTYEGYALERITFSAARGAHPMVACLGYQHSVIFPLQHAIRRNLAREYNPDQILTAGSISKAQLEVATDLNRTPIIVLGSNRGTNATVAASTPKNQLSDRRKACLVLPEGIESECHQLFEFSSACAHACPAMPFIWHLHPLFSFSVLAARNPKLKKLPPNVTMSEGTLESAVDQSRWVLYRGTTAVVKAVLDGVRPIYLESKNELPIDSLSGMGNWRRKVATSNDFRR</sequence>
<evidence type="ECO:0000313" key="1">
    <source>
        <dbReference type="EMBL" id="SVC24703.1"/>
    </source>
</evidence>
<proteinExistence type="predicted"/>
<dbReference type="AlphaFoldDB" id="A0A382KMM5"/>
<protein>
    <submittedName>
        <fullName evidence="1">Uncharacterized protein</fullName>
    </submittedName>
</protein>
<reference evidence="1" key="1">
    <citation type="submission" date="2018-05" db="EMBL/GenBank/DDBJ databases">
        <authorList>
            <person name="Lanie J.A."/>
            <person name="Ng W.-L."/>
            <person name="Kazmierczak K.M."/>
            <person name="Andrzejewski T.M."/>
            <person name="Davidsen T.M."/>
            <person name="Wayne K.J."/>
            <person name="Tettelin H."/>
            <person name="Glass J.I."/>
            <person name="Rusch D."/>
            <person name="Podicherti R."/>
            <person name="Tsui H.-C.T."/>
            <person name="Winkler M.E."/>
        </authorList>
    </citation>
    <scope>NUCLEOTIDE SEQUENCE</scope>
</reference>
<organism evidence="1">
    <name type="scientific">marine metagenome</name>
    <dbReference type="NCBI Taxonomy" id="408172"/>
    <lineage>
        <taxon>unclassified sequences</taxon>
        <taxon>metagenomes</taxon>
        <taxon>ecological metagenomes</taxon>
    </lineage>
</organism>
<gene>
    <name evidence="1" type="ORF">METZ01_LOCUS277557</name>
</gene>
<feature type="non-terminal residue" evidence="1">
    <location>
        <position position="331"/>
    </location>
</feature>
<dbReference type="EMBL" id="UINC01081137">
    <property type="protein sequence ID" value="SVC24703.1"/>
    <property type="molecule type" value="Genomic_DNA"/>
</dbReference>
<accession>A0A382KMM5</accession>
<name>A0A382KMM5_9ZZZZ</name>